<dbReference type="Pfam" id="PF01243">
    <property type="entry name" value="PNPOx_N"/>
    <property type="match status" value="1"/>
</dbReference>
<sequence length="137" mass="15228">MTRTITLSEELSTYIDDEKAYATVATLGPDGHPHLTVVWIKRDGDDLLFSTTVARQQAKNLARDPRVTVMVNPPERPFVYAAIRGTATLVPDPDRLLPDELSLKYTGLPYAEFNPASADDAERVTVRITPYKVTGRL</sequence>
<organism evidence="3 4">
    <name type="scientific">Nocardia ignorata</name>
    <dbReference type="NCBI Taxonomy" id="145285"/>
    <lineage>
        <taxon>Bacteria</taxon>
        <taxon>Bacillati</taxon>
        <taxon>Actinomycetota</taxon>
        <taxon>Actinomycetes</taxon>
        <taxon>Mycobacteriales</taxon>
        <taxon>Nocardiaceae</taxon>
        <taxon>Nocardia</taxon>
    </lineage>
</organism>
<dbReference type="GO" id="GO:0016627">
    <property type="term" value="F:oxidoreductase activity, acting on the CH-CH group of donors"/>
    <property type="evidence" value="ECO:0007669"/>
    <property type="project" value="TreeGrafter"/>
</dbReference>
<dbReference type="InterPro" id="IPR019920">
    <property type="entry name" value="F420-binding_dom_put"/>
</dbReference>
<dbReference type="Proteomes" id="UP000295087">
    <property type="component" value="Unassembled WGS sequence"/>
</dbReference>
<keyword evidence="4" id="KW-1185">Reference proteome</keyword>
<dbReference type="SUPFAM" id="SSF50475">
    <property type="entry name" value="FMN-binding split barrel"/>
    <property type="match status" value="1"/>
</dbReference>
<protein>
    <submittedName>
        <fullName evidence="3">PPOX class probable F420-dependent enzyme</fullName>
    </submittedName>
</protein>
<gene>
    <name evidence="3" type="ORF">DFR75_101770</name>
</gene>
<evidence type="ECO:0000259" key="2">
    <source>
        <dbReference type="Pfam" id="PF01243"/>
    </source>
</evidence>
<accession>A0A4R6PTU0</accession>
<keyword evidence="1" id="KW-0560">Oxidoreductase</keyword>
<dbReference type="PANTHER" id="PTHR35176">
    <property type="entry name" value="HEME OXYGENASE HI_0854-RELATED"/>
    <property type="match status" value="1"/>
</dbReference>
<dbReference type="GO" id="GO:0005829">
    <property type="term" value="C:cytosol"/>
    <property type="evidence" value="ECO:0007669"/>
    <property type="project" value="TreeGrafter"/>
</dbReference>
<dbReference type="Gene3D" id="2.30.110.10">
    <property type="entry name" value="Electron Transport, Fmn-binding Protein, Chain A"/>
    <property type="match status" value="1"/>
</dbReference>
<name>A0A4R6PTU0_NOCIG</name>
<proteinExistence type="predicted"/>
<dbReference type="InterPro" id="IPR012349">
    <property type="entry name" value="Split_barrel_FMN-bd"/>
</dbReference>
<dbReference type="PANTHER" id="PTHR35176:SF6">
    <property type="entry name" value="HEME OXYGENASE HI_0854-RELATED"/>
    <property type="match status" value="1"/>
</dbReference>
<dbReference type="EMBL" id="SNXK01000001">
    <property type="protein sequence ID" value="TDP41667.1"/>
    <property type="molecule type" value="Genomic_DNA"/>
</dbReference>
<reference evidence="3 4" key="1">
    <citation type="submission" date="2019-03" db="EMBL/GenBank/DDBJ databases">
        <title>Genomic Encyclopedia of Type Strains, Phase IV (KMG-IV): sequencing the most valuable type-strain genomes for metagenomic binning, comparative biology and taxonomic classification.</title>
        <authorList>
            <person name="Goeker M."/>
        </authorList>
    </citation>
    <scope>NUCLEOTIDE SEQUENCE [LARGE SCALE GENOMIC DNA]</scope>
    <source>
        <strain evidence="3 4">DSM 44496</strain>
    </source>
</reference>
<evidence type="ECO:0000313" key="4">
    <source>
        <dbReference type="Proteomes" id="UP000295087"/>
    </source>
</evidence>
<dbReference type="NCBIfam" id="TIGR03618">
    <property type="entry name" value="Rv1155_F420"/>
    <property type="match status" value="1"/>
</dbReference>
<evidence type="ECO:0000313" key="3">
    <source>
        <dbReference type="EMBL" id="TDP41667.1"/>
    </source>
</evidence>
<evidence type="ECO:0000256" key="1">
    <source>
        <dbReference type="ARBA" id="ARBA00023002"/>
    </source>
</evidence>
<dbReference type="GO" id="GO:0070967">
    <property type="term" value="F:coenzyme F420 binding"/>
    <property type="evidence" value="ECO:0007669"/>
    <property type="project" value="TreeGrafter"/>
</dbReference>
<dbReference type="InterPro" id="IPR052019">
    <property type="entry name" value="F420H2_bilvrd_red/Heme_oxyg"/>
</dbReference>
<dbReference type="RefSeq" id="WP_067496395.1">
    <property type="nucleotide sequence ID" value="NZ_JBHXPO010000001.1"/>
</dbReference>
<feature type="domain" description="Pyridoxamine 5'-phosphate oxidase N-terminal" evidence="2">
    <location>
        <begin position="18"/>
        <end position="133"/>
    </location>
</feature>
<dbReference type="InterPro" id="IPR011576">
    <property type="entry name" value="Pyridox_Oxase_N"/>
</dbReference>
<dbReference type="AlphaFoldDB" id="A0A4R6PTU0"/>
<comment type="caution">
    <text evidence="3">The sequence shown here is derived from an EMBL/GenBank/DDBJ whole genome shotgun (WGS) entry which is preliminary data.</text>
</comment>